<protein>
    <submittedName>
        <fullName evidence="4">Uncharacterized protein</fullName>
    </submittedName>
</protein>
<evidence type="ECO:0000256" key="1">
    <source>
        <dbReference type="ARBA" id="ARBA00008210"/>
    </source>
</evidence>
<reference evidence="4 5" key="1">
    <citation type="submission" date="2016-09" db="EMBL/GenBank/DDBJ databases">
        <title>The draft genome of Dichanthelium oligosanthes: A C3 panicoid grass species.</title>
        <authorList>
            <person name="Studer A.J."/>
            <person name="Schnable J.C."/>
            <person name="Brutnell T.P."/>
        </authorList>
    </citation>
    <scope>NUCLEOTIDE SEQUENCE [LARGE SCALE GENOMIC DNA]</scope>
    <source>
        <strain evidence="5">cv. Kellogg 1175</strain>
        <tissue evidence="4">Leaf</tissue>
    </source>
</reference>
<dbReference type="InterPro" id="IPR036354">
    <property type="entry name" value="Prot_inh_pot1_sf"/>
</dbReference>
<comment type="similarity">
    <text evidence="1">Belongs to the protease inhibitor I13 (potato type I serine protease inhibitor) family.</text>
</comment>
<evidence type="ECO:0000313" key="4">
    <source>
        <dbReference type="EMBL" id="OEL27051.1"/>
    </source>
</evidence>
<dbReference type="GO" id="GO:0009611">
    <property type="term" value="P:response to wounding"/>
    <property type="evidence" value="ECO:0007669"/>
    <property type="project" value="InterPro"/>
</dbReference>
<dbReference type="EMBL" id="LWDX02033357">
    <property type="protein sequence ID" value="OEL27051.1"/>
    <property type="molecule type" value="Genomic_DNA"/>
</dbReference>
<keyword evidence="2" id="KW-0646">Protease inhibitor</keyword>
<dbReference type="Proteomes" id="UP000095767">
    <property type="component" value="Unassembled WGS sequence"/>
</dbReference>
<comment type="caution">
    <text evidence="4">The sequence shown here is derived from an EMBL/GenBank/DDBJ whole genome shotgun (WGS) entry which is preliminary data.</text>
</comment>
<evidence type="ECO:0000256" key="2">
    <source>
        <dbReference type="ARBA" id="ARBA00022690"/>
    </source>
</evidence>
<dbReference type="Gene3D" id="3.30.10.10">
    <property type="entry name" value="Trypsin Inhibitor V, subunit A"/>
    <property type="match status" value="1"/>
</dbReference>
<dbReference type="InterPro" id="IPR000864">
    <property type="entry name" value="Prot_inh_pot1"/>
</dbReference>
<dbReference type="SUPFAM" id="SSF54654">
    <property type="entry name" value="CI-2 family of serine protease inhibitors"/>
    <property type="match status" value="1"/>
</dbReference>
<dbReference type="GO" id="GO:0004867">
    <property type="term" value="F:serine-type endopeptidase inhibitor activity"/>
    <property type="evidence" value="ECO:0007669"/>
    <property type="project" value="UniProtKB-KW"/>
</dbReference>
<dbReference type="Pfam" id="PF00280">
    <property type="entry name" value="potato_inhibit"/>
    <property type="match status" value="1"/>
</dbReference>
<accession>A0A1E5VPJ0</accession>
<organism evidence="4 5">
    <name type="scientific">Dichanthelium oligosanthes</name>
    <dbReference type="NCBI Taxonomy" id="888268"/>
    <lineage>
        <taxon>Eukaryota</taxon>
        <taxon>Viridiplantae</taxon>
        <taxon>Streptophyta</taxon>
        <taxon>Embryophyta</taxon>
        <taxon>Tracheophyta</taxon>
        <taxon>Spermatophyta</taxon>
        <taxon>Magnoliopsida</taxon>
        <taxon>Liliopsida</taxon>
        <taxon>Poales</taxon>
        <taxon>Poaceae</taxon>
        <taxon>PACMAD clade</taxon>
        <taxon>Panicoideae</taxon>
        <taxon>Panicodae</taxon>
        <taxon>Paniceae</taxon>
        <taxon>Dichantheliinae</taxon>
        <taxon>Dichanthelium</taxon>
    </lineage>
</organism>
<dbReference type="AlphaFoldDB" id="A0A1E5VPJ0"/>
<evidence type="ECO:0000256" key="3">
    <source>
        <dbReference type="ARBA" id="ARBA00022900"/>
    </source>
</evidence>
<keyword evidence="5" id="KW-1185">Reference proteome</keyword>
<name>A0A1E5VPJ0_9POAL</name>
<gene>
    <name evidence="4" type="ORF">BAE44_0011930</name>
</gene>
<keyword evidence="3" id="KW-0722">Serine protease inhibitor</keyword>
<sequence length="103" mass="10959">MSSSGEAAECAGGKKSWPEVVGLSIEEAKKVILKDKWGVGDPFLRRRKGGSRRYTAWPPSACAAWHTPLACPRAGFTWGHGCVVAGAAQRHALQRKRGSKAGA</sequence>
<proteinExistence type="inferred from homology"/>
<evidence type="ECO:0000313" key="5">
    <source>
        <dbReference type="Proteomes" id="UP000095767"/>
    </source>
</evidence>